<keyword evidence="1" id="KW-1133">Transmembrane helix</keyword>
<evidence type="ECO:0000313" key="2">
    <source>
        <dbReference type="EMBL" id="KAK6323562.1"/>
    </source>
</evidence>
<keyword evidence="1" id="KW-0812">Transmembrane</keyword>
<protein>
    <submittedName>
        <fullName evidence="2">Uncharacterized protein</fullName>
    </submittedName>
</protein>
<sequence length="129" mass="14658">MACMNLCGIPSWSQVGMEFPQVGIRDTSVHGACIDATFWALHQWPNVTFALVVVLMIILFISLRIIKRNQNQLQYTAGMQSMFQQGFRLQEVIEQKLTALDTRLTNLEDFLYGLWRLSRGGRSTGSESD</sequence>
<proteinExistence type="predicted"/>
<feature type="transmembrane region" description="Helical" evidence="1">
    <location>
        <begin position="47"/>
        <end position="66"/>
    </location>
</feature>
<evidence type="ECO:0000256" key="1">
    <source>
        <dbReference type="SAM" id="Phobius"/>
    </source>
</evidence>
<evidence type="ECO:0000313" key="3">
    <source>
        <dbReference type="Proteomes" id="UP001356427"/>
    </source>
</evidence>
<comment type="caution">
    <text evidence="2">The sequence shown here is derived from an EMBL/GenBank/DDBJ whole genome shotgun (WGS) entry which is preliminary data.</text>
</comment>
<organism evidence="2 3">
    <name type="scientific">Coregonus suidteri</name>
    <dbReference type="NCBI Taxonomy" id="861788"/>
    <lineage>
        <taxon>Eukaryota</taxon>
        <taxon>Metazoa</taxon>
        <taxon>Chordata</taxon>
        <taxon>Craniata</taxon>
        <taxon>Vertebrata</taxon>
        <taxon>Euteleostomi</taxon>
        <taxon>Actinopterygii</taxon>
        <taxon>Neopterygii</taxon>
        <taxon>Teleostei</taxon>
        <taxon>Protacanthopterygii</taxon>
        <taxon>Salmoniformes</taxon>
        <taxon>Salmonidae</taxon>
        <taxon>Coregoninae</taxon>
        <taxon>Coregonus</taxon>
    </lineage>
</organism>
<reference evidence="2 3" key="1">
    <citation type="submission" date="2021-04" db="EMBL/GenBank/DDBJ databases">
        <authorList>
            <person name="De Guttry C."/>
            <person name="Zahm M."/>
            <person name="Klopp C."/>
            <person name="Cabau C."/>
            <person name="Louis A."/>
            <person name="Berthelot C."/>
            <person name="Parey E."/>
            <person name="Roest Crollius H."/>
            <person name="Montfort J."/>
            <person name="Robinson-Rechavi M."/>
            <person name="Bucao C."/>
            <person name="Bouchez O."/>
            <person name="Gislard M."/>
            <person name="Lluch J."/>
            <person name="Milhes M."/>
            <person name="Lampietro C."/>
            <person name="Lopez Roques C."/>
            <person name="Donnadieu C."/>
            <person name="Braasch I."/>
            <person name="Desvignes T."/>
            <person name="Postlethwait J."/>
            <person name="Bobe J."/>
            <person name="Wedekind C."/>
            <person name="Guiguen Y."/>
        </authorList>
    </citation>
    <scope>NUCLEOTIDE SEQUENCE [LARGE SCALE GENOMIC DNA]</scope>
    <source>
        <strain evidence="2">Cs_M1</strain>
        <tissue evidence="2">Blood</tissue>
    </source>
</reference>
<dbReference type="AlphaFoldDB" id="A0AAN8MBS1"/>
<keyword evidence="3" id="KW-1185">Reference proteome</keyword>
<dbReference type="Proteomes" id="UP001356427">
    <property type="component" value="Unassembled WGS sequence"/>
</dbReference>
<gene>
    <name evidence="2" type="ORF">J4Q44_G00059010</name>
</gene>
<accession>A0AAN8MBS1</accession>
<name>A0AAN8MBS1_9TELE</name>
<keyword evidence="1" id="KW-0472">Membrane</keyword>
<dbReference type="EMBL" id="JAGTTL010000004">
    <property type="protein sequence ID" value="KAK6323562.1"/>
    <property type="molecule type" value="Genomic_DNA"/>
</dbReference>